<reference evidence="2" key="3">
    <citation type="submission" date="2011-03" db="EMBL/GenBank/DDBJ databases">
        <title>Annotation of Magnaporthe poae ATCC 64411.</title>
        <authorList>
            <person name="Ma L.-J."/>
            <person name="Dead R."/>
            <person name="Young S.K."/>
            <person name="Zeng Q."/>
            <person name="Gargeya S."/>
            <person name="Fitzgerald M."/>
            <person name="Haas B."/>
            <person name="Abouelleil A."/>
            <person name="Alvarado L."/>
            <person name="Arachchi H.M."/>
            <person name="Berlin A."/>
            <person name="Brown A."/>
            <person name="Chapman S.B."/>
            <person name="Chen Z."/>
            <person name="Dunbar C."/>
            <person name="Freedman E."/>
            <person name="Gearin G."/>
            <person name="Gellesch M."/>
            <person name="Goldberg J."/>
            <person name="Griggs A."/>
            <person name="Gujja S."/>
            <person name="Heiman D."/>
            <person name="Howarth C."/>
            <person name="Larson L."/>
            <person name="Lui A."/>
            <person name="MacDonald P.J.P."/>
            <person name="Mehta T."/>
            <person name="Montmayeur A."/>
            <person name="Murphy C."/>
            <person name="Neiman D."/>
            <person name="Pearson M."/>
            <person name="Priest M."/>
            <person name="Roberts A."/>
            <person name="Saif S."/>
            <person name="Shea T."/>
            <person name="Shenoy N."/>
            <person name="Sisk P."/>
            <person name="Stolte C."/>
            <person name="Sykes S."/>
            <person name="Yandava C."/>
            <person name="Wortman J."/>
            <person name="Nusbaum C."/>
            <person name="Birren B."/>
        </authorList>
    </citation>
    <scope>NUCLEOTIDE SEQUENCE</scope>
    <source>
        <strain evidence="2">ATCC 64411</strain>
    </source>
</reference>
<evidence type="ECO:0000256" key="1">
    <source>
        <dbReference type="SAM" id="MobiDB-lite"/>
    </source>
</evidence>
<reference evidence="3" key="4">
    <citation type="journal article" date="2015" name="G3 (Bethesda)">
        <title>Genome sequences of three phytopathogenic species of the Magnaporthaceae family of fungi.</title>
        <authorList>
            <person name="Okagaki L.H."/>
            <person name="Nunes C.C."/>
            <person name="Sailsbery J."/>
            <person name="Clay B."/>
            <person name="Brown D."/>
            <person name="John T."/>
            <person name="Oh Y."/>
            <person name="Young N."/>
            <person name="Fitzgerald M."/>
            <person name="Haas B.J."/>
            <person name="Zeng Q."/>
            <person name="Young S."/>
            <person name="Adiconis X."/>
            <person name="Fan L."/>
            <person name="Levin J.Z."/>
            <person name="Mitchell T.K."/>
            <person name="Okubara P.A."/>
            <person name="Farman M.L."/>
            <person name="Kohn L.M."/>
            <person name="Birren B."/>
            <person name="Ma L.-J."/>
            <person name="Dean R.A."/>
        </authorList>
    </citation>
    <scope>NUCLEOTIDE SEQUENCE</scope>
    <source>
        <strain evidence="3">ATCC 64411 / 73-15</strain>
    </source>
</reference>
<evidence type="ECO:0000313" key="3">
    <source>
        <dbReference type="EnsemblFungi" id="MAPG_11138T0"/>
    </source>
</evidence>
<dbReference type="EnsemblFungi" id="MAPG_11138T0">
    <property type="protein sequence ID" value="MAPG_11138T0"/>
    <property type="gene ID" value="MAPG_11138"/>
</dbReference>
<keyword evidence="4" id="KW-1185">Reference proteome</keyword>
<organism evidence="3 4">
    <name type="scientific">Magnaporthiopsis poae (strain ATCC 64411 / 73-15)</name>
    <name type="common">Kentucky bluegrass fungus</name>
    <name type="synonym">Magnaporthe poae</name>
    <dbReference type="NCBI Taxonomy" id="644358"/>
    <lineage>
        <taxon>Eukaryota</taxon>
        <taxon>Fungi</taxon>
        <taxon>Dikarya</taxon>
        <taxon>Ascomycota</taxon>
        <taxon>Pezizomycotina</taxon>
        <taxon>Sordariomycetes</taxon>
        <taxon>Sordariomycetidae</taxon>
        <taxon>Magnaporthales</taxon>
        <taxon>Magnaporthaceae</taxon>
        <taxon>Magnaporthiopsis</taxon>
    </lineage>
</organism>
<evidence type="ECO:0000313" key="4">
    <source>
        <dbReference type="Proteomes" id="UP000011715"/>
    </source>
</evidence>
<reference evidence="3" key="5">
    <citation type="submission" date="2015-06" db="UniProtKB">
        <authorList>
            <consortium name="EnsemblFungi"/>
        </authorList>
    </citation>
    <scope>IDENTIFICATION</scope>
    <source>
        <strain evidence="3">ATCC 64411</strain>
    </source>
</reference>
<feature type="region of interest" description="Disordered" evidence="1">
    <location>
        <begin position="46"/>
        <end position="81"/>
    </location>
</feature>
<dbReference type="Proteomes" id="UP000011715">
    <property type="component" value="Unassembled WGS sequence"/>
</dbReference>
<dbReference type="AlphaFoldDB" id="A0A0C4EEG5"/>
<accession>A0A0C4EEG5</accession>
<protein>
    <submittedName>
        <fullName evidence="2 3">Uncharacterized protein</fullName>
    </submittedName>
</protein>
<feature type="compositionally biased region" description="Basic and acidic residues" evidence="1">
    <location>
        <begin position="50"/>
        <end position="81"/>
    </location>
</feature>
<gene>
    <name evidence="2" type="ORF">MAPG_11138</name>
</gene>
<dbReference type="EMBL" id="GL876979">
    <property type="protein sequence ID" value="KLU92192.1"/>
    <property type="molecule type" value="Genomic_DNA"/>
</dbReference>
<sequence>MAVIGVAKPTILGYLRSNCPNVRPKTYPAQAAVVEISKYPFTYNLGPYEYDDRRDDRGYGRRRDDRRESDRRERDHGKDRN</sequence>
<name>A0A0C4EEG5_MAGP6</name>
<reference evidence="4" key="2">
    <citation type="submission" date="2010-05" db="EMBL/GenBank/DDBJ databases">
        <title>The genome sequence of Magnaporthe poae strain ATCC 64411.</title>
        <authorList>
            <person name="Ma L.-J."/>
            <person name="Dead R."/>
            <person name="Young S."/>
            <person name="Zeng Q."/>
            <person name="Koehrsen M."/>
            <person name="Alvarado L."/>
            <person name="Berlin A."/>
            <person name="Chapman S.B."/>
            <person name="Chen Z."/>
            <person name="Freedman E."/>
            <person name="Gellesch M."/>
            <person name="Goldberg J."/>
            <person name="Griggs A."/>
            <person name="Gujja S."/>
            <person name="Heilman E.R."/>
            <person name="Heiman D."/>
            <person name="Hepburn T."/>
            <person name="Howarth C."/>
            <person name="Jen D."/>
            <person name="Larson L."/>
            <person name="Mehta T."/>
            <person name="Neiman D."/>
            <person name="Pearson M."/>
            <person name="Roberts A."/>
            <person name="Saif S."/>
            <person name="Shea T."/>
            <person name="Shenoy N."/>
            <person name="Sisk P."/>
            <person name="Stolte C."/>
            <person name="Sykes S."/>
            <person name="Walk T."/>
            <person name="White J."/>
            <person name="Yandava C."/>
            <person name="Haas B."/>
            <person name="Nusbaum C."/>
            <person name="Birren B."/>
        </authorList>
    </citation>
    <scope>NUCLEOTIDE SEQUENCE [LARGE SCALE GENOMIC DNA]</scope>
    <source>
        <strain evidence="4">ATCC 64411 / 73-15</strain>
    </source>
</reference>
<dbReference type="EMBL" id="ADBL01002738">
    <property type="status" value="NOT_ANNOTATED_CDS"/>
    <property type="molecule type" value="Genomic_DNA"/>
</dbReference>
<dbReference type="VEuPathDB" id="FungiDB:MAPG_11138"/>
<evidence type="ECO:0000313" key="2">
    <source>
        <dbReference type="EMBL" id="KLU92192.1"/>
    </source>
</evidence>
<proteinExistence type="predicted"/>
<reference evidence="2" key="1">
    <citation type="submission" date="2010-05" db="EMBL/GenBank/DDBJ databases">
        <title>The Genome Sequence of Magnaporthe poae strain ATCC 64411.</title>
        <authorList>
            <consortium name="The Broad Institute Genome Sequencing Platform"/>
            <consortium name="Broad Institute Genome Sequencing Center for Infectious Disease"/>
            <person name="Ma L.-J."/>
            <person name="Dead R."/>
            <person name="Young S."/>
            <person name="Zeng Q."/>
            <person name="Koehrsen M."/>
            <person name="Alvarado L."/>
            <person name="Berlin A."/>
            <person name="Chapman S.B."/>
            <person name="Chen Z."/>
            <person name="Freedman E."/>
            <person name="Gellesch M."/>
            <person name="Goldberg J."/>
            <person name="Griggs A."/>
            <person name="Gujja S."/>
            <person name="Heilman E.R."/>
            <person name="Heiman D."/>
            <person name="Hepburn T."/>
            <person name="Howarth C."/>
            <person name="Jen D."/>
            <person name="Larson L."/>
            <person name="Mehta T."/>
            <person name="Neiman D."/>
            <person name="Pearson M."/>
            <person name="Roberts A."/>
            <person name="Saif S."/>
            <person name="Shea T."/>
            <person name="Shenoy N."/>
            <person name="Sisk P."/>
            <person name="Stolte C."/>
            <person name="Sykes S."/>
            <person name="Walk T."/>
            <person name="White J."/>
            <person name="Yandava C."/>
            <person name="Haas B."/>
            <person name="Nusbaum C."/>
            <person name="Birren B."/>
        </authorList>
    </citation>
    <scope>NUCLEOTIDE SEQUENCE</scope>
    <source>
        <strain evidence="2">ATCC 64411</strain>
    </source>
</reference>